<evidence type="ECO:0000313" key="2">
    <source>
        <dbReference type="EMBL" id="EXC24784.1"/>
    </source>
</evidence>
<organism evidence="2 3">
    <name type="scientific">Morus notabilis</name>
    <dbReference type="NCBI Taxonomy" id="981085"/>
    <lineage>
        <taxon>Eukaryota</taxon>
        <taxon>Viridiplantae</taxon>
        <taxon>Streptophyta</taxon>
        <taxon>Embryophyta</taxon>
        <taxon>Tracheophyta</taxon>
        <taxon>Spermatophyta</taxon>
        <taxon>Magnoliopsida</taxon>
        <taxon>eudicotyledons</taxon>
        <taxon>Gunneridae</taxon>
        <taxon>Pentapetalae</taxon>
        <taxon>rosids</taxon>
        <taxon>fabids</taxon>
        <taxon>Rosales</taxon>
        <taxon>Moraceae</taxon>
        <taxon>Moreae</taxon>
        <taxon>Morus</taxon>
    </lineage>
</organism>
<dbReference type="Proteomes" id="UP000030645">
    <property type="component" value="Unassembled WGS sequence"/>
</dbReference>
<name>W9SSH6_9ROSA</name>
<keyword evidence="3" id="KW-1185">Reference proteome</keyword>
<evidence type="ECO:0000313" key="3">
    <source>
        <dbReference type="Proteomes" id="UP000030645"/>
    </source>
</evidence>
<evidence type="ECO:0000256" key="1">
    <source>
        <dbReference type="SAM" id="MobiDB-lite"/>
    </source>
</evidence>
<dbReference type="EMBL" id="KE346034">
    <property type="protein sequence ID" value="EXC24784.1"/>
    <property type="molecule type" value="Genomic_DNA"/>
</dbReference>
<accession>W9SSH6</accession>
<proteinExistence type="predicted"/>
<feature type="region of interest" description="Disordered" evidence="1">
    <location>
        <begin position="31"/>
        <end position="64"/>
    </location>
</feature>
<gene>
    <name evidence="2" type="ORF">L484_018498</name>
</gene>
<dbReference type="AlphaFoldDB" id="W9SSH6"/>
<sequence>MVGLRWGWSVGVQDGQSVFVRIGRRLGKVGQHWGGNGQSPLGLVGRRSRGSGQSSRGSVGIQDSQSMFVRIDRRLRNVVQR</sequence>
<protein>
    <submittedName>
        <fullName evidence="2">Uncharacterized protein</fullName>
    </submittedName>
</protein>
<feature type="compositionally biased region" description="Low complexity" evidence="1">
    <location>
        <begin position="39"/>
        <end position="60"/>
    </location>
</feature>
<reference evidence="3" key="1">
    <citation type="submission" date="2013-01" db="EMBL/GenBank/DDBJ databases">
        <title>Draft Genome Sequence of a Mulberry Tree, Morus notabilis C.K. Schneid.</title>
        <authorList>
            <person name="He N."/>
            <person name="Zhao S."/>
        </authorList>
    </citation>
    <scope>NUCLEOTIDE SEQUENCE</scope>
</reference>